<dbReference type="SUPFAM" id="SSF54373">
    <property type="entry name" value="FAD-linked reductases, C-terminal domain"/>
    <property type="match status" value="1"/>
</dbReference>
<proteinExistence type="inferred from homology"/>
<reference evidence="7" key="1">
    <citation type="submission" date="2021-03" db="EMBL/GenBank/DDBJ databases">
        <title>Revisited historic fungal species revealed as producer of novel bioactive compounds through whole genome sequencing and comparative genomics.</title>
        <authorList>
            <person name="Vignolle G.A."/>
            <person name="Hochenegger N."/>
            <person name="Mach R.L."/>
            <person name="Mach-Aigner A.R."/>
            <person name="Javad Rahimi M."/>
            <person name="Salim K.A."/>
            <person name="Chan C.M."/>
            <person name="Lim L.B.L."/>
            <person name="Cai F."/>
            <person name="Druzhinina I.S."/>
            <person name="U'Ren J.M."/>
            <person name="Derntl C."/>
        </authorList>
    </citation>
    <scope>NUCLEOTIDE SEQUENCE</scope>
    <source>
        <strain evidence="7">TUCIM 5799</strain>
    </source>
</reference>
<dbReference type="Gene3D" id="3.50.50.60">
    <property type="entry name" value="FAD/NAD(P)-binding domain"/>
    <property type="match status" value="1"/>
</dbReference>
<evidence type="ECO:0000256" key="5">
    <source>
        <dbReference type="ARBA" id="ARBA00023002"/>
    </source>
</evidence>
<evidence type="ECO:0000256" key="3">
    <source>
        <dbReference type="ARBA" id="ARBA00022630"/>
    </source>
</evidence>
<sequence>MLTPPFSDVSRSPRFHVAIIGGGITGVTLALGLQARGVSYTLYERAPCFKEIGAGVGFSPNAEAALKAVDPEIHAAYKRVAMPNGEDWFQWVDGYSSDEVGYKLYLGEQGFQGCRRSDFIDELAELMPMKNVRFGRVVERVEELADGMMRIHFGDGTVGEADVVIGCDGIRSRVRQLILGDDNPASHPSYTKQFCFRGLVPMDKARKTLSEYRASTRFMYNGPGAHAITYPVSPELLNVLLVISDSNPWSTTDGRHTARGRKKEALEAFKNWHSSVRAIIDLMPDDMDKWAIFDMLEHPAPFYSKGAVCIAGDAAHATGPHLGAGAGFGIEDALVLSELLEAVDRAARMKGGKPRAQICRDALSVYNDVRYERTQWLVGRTREACDLFQWRDKDVGKDFEKFGKEITWRFHQIWEYDLDKMVEDAIQGLNSKVKSNGLLTPD</sequence>
<dbReference type="PRINTS" id="PR00420">
    <property type="entry name" value="RNGMNOXGNASE"/>
</dbReference>
<organism evidence="7 8">
    <name type="scientific">Neoarthrinium moseri</name>
    <dbReference type="NCBI Taxonomy" id="1658444"/>
    <lineage>
        <taxon>Eukaryota</taxon>
        <taxon>Fungi</taxon>
        <taxon>Dikarya</taxon>
        <taxon>Ascomycota</taxon>
        <taxon>Pezizomycotina</taxon>
        <taxon>Sordariomycetes</taxon>
        <taxon>Xylariomycetidae</taxon>
        <taxon>Amphisphaeriales</taxon>
        <taxon>Apiosporaceae</taxon>
        <taxon>Neoarthrinium</taxon>
    </lineage>
</organism>
<evidence type="ECO:0000256" key="2">
    <source>
        <dbReference type="ARBA" id="ARBA00007992"/>
    </source>
</evidence>
<dbReference type="InterPro" id="IPR002938">
    <property type="entry name" value="FAD-bd"/>
</dbReference>
<dbReference type="GO" id="GO:0071949">
    <property type="term" value="F:FAD binding"/>
    <property type="evidence" value="ECO:0007669"/>
    <property type="project" value="InterPro"/>
</dbReference>
<comment type="pathway">
    <text evidence="1">Secondary metabolite biosynthesis.</text>
</comment>
<keyword evidence="8" id="KW-1185">Reference proteome</keyword>
<evidence type="ECO:0000256" key="4">
    <source>
        <dbReference type="ARBA" id="ARBA00022827"/>
    </source>
</evidence>
<feature type="domain" description="FAD-binding" evidence="6">
    <location>
        <begin position="160"/>
        <end position="345"/>
    </location>
</feature>
<evidence type="ECO:0000256" key="1">
    <source>
        <dbReference type="ARBA" id="ARBA00005179"/>
    </source>
</evidence>
<dbReference type="EMBL" id="JAFIMR010000005">
    <property type="protein sequence ID" value="KAI1878626.1"/>
    <property type="molecule type" value="Genomic_DNA"/>
</dbReference>
<keyword evidence="4" id="KW-0274">FAD</keyword>
<evidence type="ECO:0000313" key="8">
    <source>
        <dbReference type="Proteomes" id="UP000829685"/>
    </source>
</evidence>
<dbReference type="PANTHER" id="PTHR46720">
    <property type="entry name" value="HYDROXYLASE, PUTATIVE (AFU_ORTHOLOGUE AFUA_3G01460)-RELATED"/>
    <property type="match status" value="1"/>
</dbReference>
<dbReference type="GO" id="GO:0044550">
    <property type="term" value="P:secondary metabolite biosynthetic process"/>
    <property type="evidence" value="ECO:0007669"/>
    <property type="project" value="TreeGrafter"/>
</dbReference>
<evidence type="ECO:0000259" key="6">
    <source>
        <dbReference type="Pfam" id="PF01494"/>
    </source>
</evidence>
<dbReference type="InterPro" id="IPR036188">
    <property type="entry name" value="FAD/NAD-bd_sf"/>
</dbReference>
<dbReference type="PANTHER" id="PTHR46720:SF3">
    <property type="entry name" value="FAD-BINDING DOMAIN-CONTAINING PROTEIN-RELATED"/>
    <property type="match status" value="1"/>
</dbReference>
<keyword evidence="5" id="KW-0560">Oxidoreductase</keyword>
<dbReference type="AlphaFoldDB" id="A0A9P9WTL4"/>
<comment type="caution">
    <text evidence="7">The sequence shown here is derived from an EMBL/GenBank/DDBJ whole genome shotgun (WGS) entry which is preliminary data.</text>
</comment>
<accession>A0A9P9WTL4</accession>
<dbReference type="Proteomes" id="UP000829685">
    <property type="component" value="Unassembled WGS sequence"/>
</dbReference>
<dbReference type="Pfam" id="PF01494">
    <property type="entry name" value="FAD_binding_3"/>
    <property type="match status" value="1"/>
</dbReference>
<name>A0A9P9WTL4_9PEZI</name>
<dbReference type="GO" id="GO:0016491">
    <property type="term" value="F:oxidoreductase activity"/>
    <property type="evidence" value="ECO:0007669"/>
    <property type="project" value="UniProtKB-KW"/>
</dbReference>
<dbReference type="SUPFAM" id="SSF51905">
    <property type="entry name" value="FAD/NAD(P)-binding domain"/>
    <property type="match status" value="1"/>
</dbReference>
<keyword evidence="3" id="KW-0285">Flavoprotein</keyword>
<comment type="similarity">
    <text evidence="2">Belongs to the paxM FAD-dependent monooxygenase family.</text>
</comment>
<protein>
    <recommendedName>
        <fullName evidence="6">FAD-binding domain-containing protein</fullName>
    </recommendedName>
</protein>
<dbReference type="InterPro" id="IPR051104">
    <property type="entry name" value="FAD_monoxygenase"/>
</dbReference>
<evidence type="ECO:0000313" key="7">
    <source>
        <dbReference type="EMBL" id="KAI1878626.1"/>
    </source>
</evidence>
<gene>
    <name evidence="7" type="ORF">JX265_002803</name>
</gene>